<dbReference type="InterPro" id="IPR051289">
    <property type="entry name" value="LAGLIDADG_Endonuclease"/>
</dbReference>
<proteinExistence type="predicted"/>
<dbReference type="EMBL" id="JALJOT010000001">
    <property type="protein sequence ID" value="KAK9919064.1"/>
    <property type="molecule type" value="Genomic_DNA"/>
</dbReference>
<accession>A0ABR2Z555</accession>
<dbReference type="PANTHER" id="PTHR36181:SF4">
    <property type="entry name" value="LAGLIDADG ENDONUCLEASE"/>
    <property type="match status" value="1"/>
</dbReference>
<dbReference type="SUPFAM" id="SSF55608">
    <property type="entry name" value="Homing endonucleases"/>
    <property type="match status" value="1"/>
</dbReference>
<evidence type="ECO:0000259" key="1">
    <source>
        <dbReference type="Pfam" id="PF00961"/>
    </source>
</evidence>
<dbReference type="Proteomes" id="UP001491310">
    <property type="component" value="Unassembled WGS sequence"/>
</dbReference>
<evidence type="ECO:0000313" key="2">
    <source>
        <dbReference type="EMBL" id="KAK9919064.1"/>
    </source>
</evidence>
<dbReference type="Gene3D" id="3.10.28.10">
    <property type="entry name" value="Homing endonucleases"/>
    <property type="match status" value="1"/>
</dbReference>
<feature type="domain" description="Homing endonuclease LAGLIDADG" evidence="1">
    <location>
        <begin position="4"/>
        <end position="83"/>
    </location>
</feature>
<organism evidence="2 3">
    <name type="scientific">Coccomyxa subellipsoidea</name>
    <dbReference type="NCBI Taxonomy" id="248742"/>
    <lineage>
        <taxon>Eukaryota</taxon>
        <taxon>Viridiplantae</taxon>
        <taxon>Chlorophyta</taxon>
        <taxon>core chlorophytes</taxon>
        <taxon>Trebouxiophyceae</taxon>
        <taxon>Trebouxiophyceae incertae sedis</taxon>
        <taxon>Coccomyxaceae</taxon>
        <taxon>Coccomyxa</taxon>
    </lineage>
</organism>
<comment type="caution">
    <text evidence="2">The sequence shown here is derived from an EMBL/GenBank/DDBJ whole genome shotgun (WGS) entry which is preliminary data.</text>
</comment>
<dbReference type="PANTHER" id="PTHR36181">
    <property type="entry name" value="INTRON-ENCODED ENDONUCLEASE AI3-RELATED"/>
    <property type="match status" value="1"/>
</dbReference>
<dbReference type="InterPro" id="IPR004860">
    <property type="entry name" value="LAGLIDADG_dom"/>
</dbReference>
<reference evidence="2 3" key="1">
    <citation type="journal article" date="2024" name="Nat. Commun.">
        <title>Phylogenomics reveals the evolutionary origins of lichenization in chlorophyte algae.</title>
        <authorList>
            <person name="Puginier C."/>
            <person name="Libourel C."/>
            <person name="Otte J."/>
            <person name="Skaloud P."/>
            <person name="Haon M."/>
            <person name="Grisel S."/>
            <person name="Petersen M."/>
            <person name="Berrin J.G."/>
            <person name="Delaux P.M."/>
            <person name="Dal Grande F."/>
            <person name="Keller J."/>
        </authorList>
    </citation>
    <scope>NUCLEOTIDE SEQUENCE [LARGE SCALE GENOMIC DNA]</scope>
    <source>
        <strain evidence="2 3">SAG 216-7</strain>
    </source>
</reference>
<name>A0ABR2Z555_9CHLO</name>
<gene>
    <name evidence="2" type="ORF">WJX75_009106</name>
</gene>
<keyword evidence="3" id="KW-1185">Reference proteome</keyword>
<protein>
    <recommendedName>
        <fullName evidence="1">Homing endonuclease LAGLIDADG domain-containing protein</fullName>
    </recommendedName>
</protein>
<dbReference type="Pfam" id="PF00961">
    <property type="entry name" value="LAGLIDADG_1"/>
    <property type="match status" value="1"/>
</dbReference>
<sequence>MRYGVEIRPSFSIGQSINKDNHLLLEAVRDSLGCGAIRVSRRDNCYKYETRNLADIRGKIIPFVEAHPLLSNKRHDFGLFVNVCSLIAERSHLNPEGIEEVIRLAFSMNQSGTRKTTRAKLSETIEKRVAGLLAKASLVQ</sequence>
<evidence type="ECO:0000313" key="3">
    <source>
        <dbReference type="Proteomes" id="UP001491310"/>
    </source>
</evidence>
<dbReference type="InterPro" id="IPR027434">
    <property type="entry name" value="Homing_endonucl"/>
</dbReference>